<dbReference type="GO" id="GO:0006950">
    <property type="term" value="P:response to stress"/>
    <property type="evidence" value="ECO:0007669"/>
    <property type="project" value="TreeGrafter"/>
</dbReference>
<dbReference type="GO" id="GO:0003700">
    <property type="term" value="F:DNA-binding transcription factor activity"/>
    <property type="evidence" value="ECO:0007669"/>
    <property type="project" value="InterPro"/>
</dbReference>
<name>A0A4Y3WQ80_9PSEU</name>
<dbReference type="SUPFAM" id="SSF46785">
    <property type="entry name" value="Winged helix' DNA-binding domain"/>
    <property type="match status" value="1"/>
</dbReference>
<dbReference type="InterPro" id="IPR000835">
    <property type="entry name" value="HTH_MarR-typ"/>
</dbReference>
<feature type="domain" description="HTH marR-type" evidence="1">
    <location>
        <begin position="1"/>
        <end position="155"/>
    </location>
</feature>
<dbReference type="OrthoDB" id="5148120at2"/>
<dbReference type="RefSeq" id="WP_141279454.1">
    <property type="nucleotide sequence ID" value="NZ_BAAARZ010000030.1"/>
</dbReference>
<dbReference type="InterPro" id="IPR036388">
    <property type="entry name" value="WH-like_DNA-bd_sf"/>
</dbReference>
<evidence type="ECO:0000259" key="1">
    <source>
        <dbReference type="PROSITE" id="PS50995"/>
    </source>
</evidence>
<comment type="caution">
    <text evidence="2">The sequence shown here is derived from an EMBL/GenBank/DDBJ whole genome shotgun (WGS) entry which is preliminary data.</text>
</comment>
<keyword evidence="3" id="KW-1185">Reference proteome</keyword>
<dbReference type="AlphaFoldDB" id="A0A4Y3WQ80"/>
<organism evidence="2 3">
    <name type="scientific">Pseudonocardia hydrocarbonoxydans</name>
    <dbReference type="NCBI Taxonomy" id="76726"/>
    <lineage>
        <taxon>Bacteria</taxon>
        <taxon>Bacillati</taxon>
        <taxon>Actinomycetota</taxon>
        <taxon>Actinomycetes</taxon>
        <taxon>Pseudonocardiales</taxon>
        <taxon>Pseudonocardiaceae</taxon>
        <taxon>Pseudonocardia</taxon>
    </lineage>
</organism>
<dbReference type="PANTHER" id="PTHR33164:SF57">
    <property type="entry name" value="MARR-FAMILY TRANSCRIPTIONAL REGULATOR"/>
    <property type="match status" value="1"/>
</dbReference>
<reference evidence="2 3" key="1">
    <citation type="submission" date="2019-06" db="EMBL/GenBank/DDBJ databases">
        <title>Whole genome shotgun sequence of Pseudonocardia hydrocarbonoxydans NBRC 14498.</title>
        <authorList>
            <person name="Hosoyama A."/>
            <person name="Uohara A."/>
            <person name="Ohji S."/>
            <person name="Ichikawa N."/>
        </authorList>
    </citation>
    <scope>NUCLEOTIDE SEQUENCE [LARGE SCALE GENOMIC DNA]</scope>
    <source>
        <strain evidence="2 3">NBRC 14498</strain>
    </source>
</reference>
<dbReference type="Proteomes" id="UP000320338">
    <property type="component" value="Unassembled WGS sequence"/>
</dbReference>
<dbReference type="EMBL" id="BJNG01000025">
    <property type="protein sequence ID" value="GEC20924.1"/>
    <property type="molecule type" value="Genomic_DNA"/>
</dbReference>
<dbReference type="Gene3D" id="1.10.10.10">
    <property type="entry name" value="Winged helix-like DNA-binding domain superfamily/Winged helix DNA-binding domain"/>
    <property type="match status" value="1"/>
</dbReference>
<dbReference type="Pfam" id="PF12802">
    <property type="entry name" value="MarR_2"/>
    <property type="match status" value="1"/>
</dbReference>
<sequence>MHTTSAGDDAVDELADAVTCLVRSWRGAGRRVPHSAHSTLALLQLAGLLDDGEHRIGEIAGLRGVDQSVVSRQVGELAARGLARRRPDPADRRAGLVSLTADGHALVERARHLKRDLVRGALRRCEPGDVHTVARLVLGLAEEIDARTGELAALS</sequence>
<dbReference type="InterPro" id="IPR039422">
    <property type="entry name" value="MarR/SlyA-like"/>
</dbReference>
<protein>
    <recommendedName>
        <fullName evidence="1">HTH marR-type domain-containing protein</fullName>
    </recommendedName>
</protein>
<proteinExistence type="predicted"/>
<gene>
    <name evidence="2" type="ORF">PHY01_32070</name>
</gene>
<dbReference type="InterPro" id="IPR036390">
    <property type="entry name" value="WH_DNA-bd_sf"/>
</dbReference>
<dbReference type="SMART" id="SM00347">
    <property type="entry name" value="HTH_MARR"/>
    <property type="match status" value="1"/>
</dbReference>
<dbReference type="PROSITE" id="PS50995">
    <property type="entry name" value="HTH_MARR_2"/>
    <property type="match status" value="1"/>
</dbReference>
<evidence type="ECO:0000313" key="3">
    <source>
        <dbReference type="Proteomes" id="UP000320338"/>
    </source>
</evidence>
<accession>A0A4Y3WQ80</accession>
<evidence type="ECO:0000313" key="2">
    <source>
        <dbReference type="EMBL" id="GEC20924.1"/>
    </source>
</evidence>
<dbReference type="PANTHER" id="PTHR33164">
    <property type="entry name" value="TRANSCRIPTIONAL REGULATOR, MARR FAMILY"/>
    <property type="match status" value="1"/>
</dbReference>